<dbReference type="Proteomes" id="UP000240708">
    <property type="component" value="Unassembled WGS sequence"/>
</dbReference>
<dbReference type="InterPro" id="IPR036291">
    <property type="entry name" value="NAD(P)-bd_dom_sf"/>
</dbReference>
<dbReference type="InterPro" id="IPR043906">
    <property type="entry name" value="Gfo/Idh/MocA_OxRdtase_bact_C"/>
</dbReference>
<dbReference type="Pfam" id="PF01408">
    <property type="entry name" value="GFO_IDH_MocA"/>
    <property type="match status" value="1"/>
</dbReference>
<name>A0A2P8DWY8_9BACT</name>
<dbReference type="EMBL" id="PYGF01000012">
    <property type="protein sequence ID" value="PSL01735.1"/>
    <property type="molecule type" value="Genomic_DNA"/>
</dbReference>
<evidence type="ECO:0000259" key="3">
    <source>
        <dbReference type="Pfam" id="PF19051"/>
    </source>
</evidence>
<dbReference type="PANTHER" id="PTHR43818:SF5">
    <property type="entry name" value="OXIDOREDUCTASE FAMILY PROTEIN"/>
    <property type="match status" value="1"/>
</dbReference>
<feature type="domain" description="Gfo/Idh/MocA-like oxidoreductase bacterial type C-terminal" evidence="3">
    <location>
        <begin position="229"/>
        <end position="458"/>
    </location>
</feature>
<dbReference type="Pfam" id="PF19051">
    <property type="entry name" value="GFO_IDH_MocA_C2"/>
    <property type="match status" value="1"/>
</dbReference>
<proteinExistence type="predicted"/>
<evidence type="ECO:0000256" key="1">
    <source>
        <dbReference type="SAM" id="MobiDB-lite"/>
    </source>
</evidence>
<dbReference type="AlphaFoldDB" id="A0A2P8DWY8"/>
<evidence type="ECO:0000313" key="4">
    <source>
        <dbReference type="EMBL" id="PSL01735.1"/>
    </source>
</evidence>
<dbReference type="SUPFAM" id="SSF51735">
    <property type="entry name" value="NAD(P)-binding Rossmann-fold domains"/>
    <property type="match status" value="1"/>
</dbReference>
<dbReference type="SUPFAM" id="SSF55347">
    <property type="entry name" value="Glyceraldehyde-3-phosphate dehydrogenase-like, C-terminal domain"/>
    <property type="match status" value="1"/>
</dbReference>
<comment type="caution">
    <text evidence="4">The sequence shown here is derived from an EMBL/GenBank/DDBJ whole genome shotgun (WGS) entry which is preliminary data.</text>
</comment>
<dbReference type="GO" id="GO:0000166">
    <property type="term" value="F:nucleotide binding"/>
    <property type="evidence" value="ECO:0007669"/>
    <property type="project" value="InterPro"/>
</dbReference>
<feature type="region of interest" description="Disordered" evidence="1">
    <location>
        <begin position="1"/>
        <end position="25"/>
    </location>
</feature>
<reference evidence="4 5" key="1">
    <citation type="submission" date="2018-03" db="EMBL/GenBank/DDBJ databases">
        <title>Genomic Encyclopedia of Archaeal and Bacterial Type Strains, Phase II (KMG-II): from individual species to whole genera.</title>
        <authorList>
            <person name="Goeker M."/>
        </authorList>
    </citation>
    <scope>NUCLEOTIDE SEQUENCE [LARGE SCALE GENOMIC DNA]</scope>
    <source>
        <strain evidence="4 5">DSM 28057</strain>
    </source>
</reference>
<dbReference type="InterPro" id="IPR050463">
    <property type="entry name" value="Gfo/Idh/MocA_oxidrdct_glycsds"/>
</dbReference>
<evidence type="ECO:0000259" key="2">
    <source>
        <dbReference type="Pfam" id="PF01408"/>
    </source>
</evidence>
<organism evidence="4 5">
    <name type="scientific">Cecembia rubra</name>
    <dbReference type="NCBI Taxonomy" id="1485585"/>
    <lineage>
        <taxon>Bacteria</taxon>
        <taxon>Pseudomonadati</taxon>
        <taxon>Bacteroidota</taxon>
        <taxon>Cytophagia</taxon>
        <taxon>Cytophagales</taxon>
        <taxon>Cyclobacteriaceae</taxon>
        <taxon>Cecembia</taxon>
    </lineage>
</organism>
<dbReference type="Gene3D" id="3.30.360.10">
    <property type="entry name" value="Dihydrodipicolinate Reductase, domain 2"/>
    <property type="match status" value="1"/>
</dbReference>
<sequence length="467" mass="52349">MLTPSSDRSKLSSSSSTMKKNKDSRREFIRKSLGLATAINLGGVLPAFSAKSYKNILGANERIKVAVMGVNSRGLALALNFASQPNSEVLHVCDVDSIAAEKCIQSVSAVQKQKPKNTKDFRKSLEDKEMDILVVAAPDHWHAPAAILACKAEKDVYLEKPASHNPHEGELLLLATAKYKRIIQMGNQRRSWPNVAEAIKELHAGVIGRPYMAKTWYTNNRSPIGIGKKVQVPKHLDYELWQGPAPREDFRDNIIHYNWHWFWNWGTGEALNNGTHMVDLARWGLQVEYPSKVSSAGGRYHYQDDWETPDTQIINLEFENKSLITWEGRSCNGLNIEGSSVGVIFYGEEGAIKIDGGNNYSILDRQNKVVKEVRYNRPVDPRNLSDPTHELDSIHIQNMFDAIRKGTPLAADITGGQTSTLLVQLGNISQRLGKTLDIDSKTGHILNNPEAQQYWSRQYQPGWEPIV</sequence>
<protein>
    <submittedName>
        <fullName evidence="4">Putative dehydrogenase</fullName>
    </submittedName>
</protein>
<keyword evidence="5" id="KW-1185">Reference proteome</keyword>
<gene>
    <name evidence="4" type="ORF">CLV48_11278</name>
</gene>
<feature type="domain" description="Gfo/Idh/MocA-like oxidoreductase N-terminal" evidence="2">
    <location>
        <begin position="63"/>
        <end position="186"/>
    </location>
</feature>
<dbReference type="InterPro" id="IPR000683">
    <property type="entry name" value="Gfo/Idh/MocA-like_OxRdtase_N"/>
</dbReference>
<evidence type="ECO:0000313" key="5">
    <source>
        <dbReference type="Proteomes" id="UP000240708"/>
    </source>
</evidence>
<accession>A0A2P8DWY8</accession>
<dbReference type="Gene3D" id="3.40.50.720">
    <property type="entry name" value="NAD(P)-binding Rossmann-like Domain"/>
    <property type="match status" value="1"/>
</dbReference>
<dbReference type="PANTHER" id="PTHR43818">
    <property type="entry name" value="BCDNA.GH03377"/>
    <property type="match status" value="1"/>
</dbReference>